<protein>
    <submittedName>
        <fullName evidence="1">Uncharacterized protein</fullName>
    </submittedName>
</protein>
<evidence type="ECO:0000313" key="1">
    <source>
        <dbReference type="EMBL" id="DAD74417.1"/>
    </source>
</evidence>
<accession>A0A8S5LWK5</accession>
<sequence length="234" mass="26675">MAKYKVGDKVRIVSERPDSRSYVDEMVRFLGKEITISMVEEFRGIPYYYSEDATPKDQTQKCFCKWLGVPGYYFRDEWISGLAEQKKPTDENLSVTIRFCGRMTVAELYKNGRVVKVENARCNPKDEYSRAEGARIAVERLFRKNVASSKNKVRSDDDIASGIAAGVREANKPKIGDKFVVISNKSPDCIHHFKIGSVVTLKYIGITENRYEANNGMTQIVRDCDVAPYREKAK</sequence>
<organism evidence="1">
    <name type="scientific">Siphoviridae sp. ct3pR10</name>
    <dbReference type="NCBI Taxonomy" id="2826284"/>
    <lineage>
        <taxon>Viruses</taxon>
        <taxon>Duplodnaviria</taxon>
        <taxon>Heunggongvirae</taxon>
        <taxon>Uroviricota</taxon>
        <taxon>Caudoviricetes</taxon>
    </lineage>
</organism>
<dbReference type="EMBL" id="BK014759">
    <property type="protein sequence ID" value="DAD74417.1"/>
    <property type="molecule type" value="Genomic_DNA"/>
</dbReference>
<reference evidence="1" key="1">
    <citation type="journal article" date="2021" name="Proc. Natl. Acad. Sci. U.S.A.">
        <title>A Catalog of Tens of Thousands of Viruses from Human Metagenomes Reveals Hidden Associations with Chronic Diseases.</title>
        <authorList>
            <person name="Tisza M.J."/>
            <person name="Buck C.B."/>
        </authorList>
    </citation>
    <scope>NUCLEOTIDE SEQUENCE</scope>
    <source>
        <strain evidence="1">Ct3pR10</strain>
    </source>
</reference>
<name>A0A8S5LWK5_9CAUD</name>
<proteinExistence type="predicted"/>